<organism evidence="10 11">
    <name type="scientific">Persicimonas caeni</name>
    <dbReference type="NCBI Taxonomy" id="2292766"/>
    <lineage>
        <taxon>Bacteria</taxon>
        <taxon>Deltaproteobacteria</taxon>
        <taxon>Bradymonadales</taxon>
        <taxon>Bradymonadaceae</taxon>
        <taxon>Persicimonas</taxon>
    </lineage>
</organism>
<feature type="domain" description="Nucleotidyl transferase" evidence="8">
    <location>
        <begin position="3"/>
        <end position="277"/>
    </location>
</feature>
<dbReference type="PANTHER" id="PTHR46390:SF1">
    <property type="entry name" value="MANNOSE-1-PHOSPHATE GUANYLYLTRANSFERASE"/>
    <property type="match status" value="1"/>
</dbReference>
<dbReference type="EC" id="2.7.7.13" evidence="2"/>
<dbReference type="GO" id="GO:0009298">
    <property type="term" value="P:GDP-mannose biosynthetic process"/>
    <property type="evidence" value="ECO:0007669"/>
    <property type="project" value="TreeGrafter"/>
</dbReference>
<dbReference type="SUPFAM" id="SSF159283">
    <property type="entry name" value="Guanosine diphospho-D-mannose pyrophosphorylase/mannose-6-phosphate isomerase linker domain"/>
    <property type="match status" value="1"/>
</dbReference>
<dbReference type="EMBL" id="CP041186">
    <property type="protein sequence ID" value="QDG49248.1"/>
    <property type="molecule type" value="Genomic_DNA"/>
</dbReference>
<reference evidence="10 11" key="1">
    <citation type="submission" date="2019-06" db="EMBL/GenBank/DDBJ databases">
        <title>Persicimonas caeni gen. nov., sp. nov., a predatory bacterium isolated from solar saltern.</title>
        <authorList>
            <person name="Wang S."/>
        </authorList>
    </citation>
    <scope>NUCLEOTIDE SEQUENCE [LARGE SCALE GENOMIC DNA]</scope>
    <source>
        <strain evidence="10 11">YN101</strain>
    </source>
</reference>
<dbReference type="GO" id="GO:0005525">
    <property type="term" value="F:GTP binding"/>
    <property type="evidence" value="ECO:0007669"/>
    <property type="project" value="UniProtKB-KW"/>
</dbReference>
<comment type="catalytic activity">
    <reaction evidence="7">
        <text>alpha-D-mannose 1-phosphate + GTP + H(+) = GDP-alpha-D-mannose + diphosphate</text>
        <dbReference type="Rhea" id="RHEA:15229"/>
        <dbReference type="ChEBI" id="CHEBI:15378"/>
        <dbReference type="ChEBI" id="CHEBI:33019"/>
        <dbReference type="ChEBI" id="CHEBI:37565"/>
        <dbReference type="ChEBI" id="CHEBI:57527"/>
        <dbReference type="ChEBI" id="CHEBI:58409"/>
        <dbReference type="EC" id="2.7.7.13"/>
    </reaction>
</comment>
<keyword evidence="4 10" id="KW-0548">Nucleotidyltransferase</keyword>
<dbReference type="InterPro" id="IPR051161">
    <property type="entry name" value="Mannose-6P_isomerase_type2"/>
</dbReference>
<evidence type="ECO:0000313" key="11">
    <source>
        <dbReference type="Proteomes" id="UP000315995"/>
    </source>
</evidence>
<keyword evidence="5" id="KW-0547">Nucleotide-binding</keyword>
<dbReference type="FunFam" id="3.90.550.10:FF:000046">
    <property type="entry name" value="Mannose-1-phosphate guanylyltransferase (GDP)"/>
    <property type="match status" value="1"/>
</dbReference>
<evidence type="ECO:0000259" key="9">
    <source>
        <dbReference type="Pfam" id="PF22640"/>
    </source>
</evidence>
<keyword evidence="11" id="KW-1185">Reference proteome</keyword>
<evidence type="ECO:0000259" key="8">
    <source>
        <dbReference type="Pfam" id="PF00483"/>
    </source>
</evidence>
<dbReference type="Gene3D" id="3.90.550.10">
    <property type="entry name" value="Spore Coat Polysaccharide Biosynthesis Protein SpsA, Chain A"/>
    <property type="match status" value="1"/>
</dbReference>
<dbReference type="InterPro" id="IPR029044">
    <property type="entry name" value="Nucleotide-diphossugar_trans"/>
</dbReference>
<evidence type="ECO:0000256" key="7">
    <source>
        <dbReference type="ARBA" id="ARBA00047343"/>
    </source>
</evidence>
<dbReference type="PANTHER" id="PTHR46390">
    <property type="entry name" value="MANNOSE-1-PHOSPHATE GUANYLYLTRANSFERASE"/>
    <property type="match status" value="1"/>
</dbReference>
<evidence type="ECO:0000256" key="4">
    <source>
        <dbReference type="ARBA" id="ARBA00022695"/>
    </source>
</evidence>
<dbReference type="Proteomes" id="UP000315995">
    <property type="component" value="Chromosome"/>
</dbReference>
<dbReference type="InterPro" id="IPR054566">
    <property type="entry name" value="ManC/GMP-like_b-helix"/>
</dbReference>
<feature type="domain" description="MannoseP isomerase/GMP-like beta-helix" evidence="9">
    <location>
        <begin position="293"/>
        <end position="345"/>
    </location>
</feature>
<evidence type="ECO:0000256" key="5">
    <source>
        <dbReference type="ARBA" id="ARBA00022741"/>
    </source>
</evidence>
<dbReference type="CDD" id="cd02509">
    <property type="entry name" value="GDP-M1P_Guanylyltransferase"/>
    <property type="match status" value="1"/>
</dbReference>
<dbReference type="InterPro" id="IPR049577">
    <property type="entry name" value="GMPP_N"/>
</dbReference>
<protein>
    <recommendedName>
        <fullName evidence="2">mannose-1-phosphate guanylyltransferase</fullName>
        <ecNumber evidence="2">2.7.7.13</ecNumber>
    </recommendedName>
</protein>
<dbReference type="GO" id="GO:0004475">
    <property type="term" value="F:mannose-1-phosphate guanylyltransferase (GTP) activity"/>
    <property type="evidence" value="ECO:0007669"/>
    <property type="project" value="UniProtKB-EC"/>
</dbReference>
<dbReference type="OrthoDB" id="9806359at2"/>
<gene>
    <name evidence="10" type="ORF">FIV42_00370</name>
</gene>
<accession>A0A4Y6PLT5</accession>
<sequence>MIGVILAGGSGTRFWPLSRKQRPKQLISLWDNTPMIDSTLQRLDEISSRSKTFVVLGEHLVDATREVLEDIEFIVEPCARNTAPAIGLAAVYALERFGDEPMGIFPADHFIGDIHKFRMCLNLAEAKADQGHIVTLGIEPTRPETGYGYIHYEKPTGGHHRISPNDVIEFVEKPSRKVAEEYLESGDYVWNSGMFIFKPSVLLAEMERQLPEMHEAMMTIREAIGTDREREVIDEQFNGLQSISIDYGIMEGAENVVVIPANFDWSDVGHFAAVDEVRDTDGNGNVVEADSLLLDVKNSVVYSEGTDRLIAACGVEDLVIVDTEDALLVIPKERAQDVKQIVEQLKKTGRDELL</sequence>
<keyword evidence="3 10" id="KW-0808">Transferase</keyword>
<accession>A0A5B8Y413</accession>
<dbReference type="InterPro" id="IPR005835">
    <property type="entry name" value="NTP_transferase_dom"/>
</dbReference>
<keyword evidence="6" id="KW-0342">GTP-binding</keyword>
<evidence type="ECO:0000256" key="1">
    <source>
        <dbReference type="ARBA" id="ARBA00006115"/>
    </source>
</evidence>
<evidence type="ECO:0000313" key="10">
    <source>
        <dbReference type="EMBL" id="QDG49248.1"/>
    </source>
</evidence>
<dbReference type="Pfam" id="PF00483">
    <property type="entry name" value="NTP_transferase"/>
    <property type="match status" value="1"/>
</dbReference>
<evidence type="ECO:0000256" key="2">
    <source>
        <dbReference type="ARBA" id="ARBA00012387"/>
    </source>
</evidence>
<proteinExistence type="inferred from homology"/>
<evidence type="ECO:0000256" key="6">
    <source>
        <dbReference type="ARBA" id="ARBA00023134"/>
    </source>
</evidence>
<dbReference type="Pfam" id="PF22640">
    <property type="entry name" value="ManC_GMP_beta-helix"/>
    <property type="match status" value="1"/>
</dbReference>
<comment type="similarity">
    <text evidence="1">Belongs to the mannose-6-phosphate isomerase type 2 family.</text>
</comment>
<dbReference type="RefSeq" id="WP_141195747.1">
    <property type="nucleotide sequence ID" value="NZ_CP041186.1"/>
</dbReference>
<dbReference type="SUPFAM" id="SSF53448">
    <property type="entry name" value="Nucleotide-diphospho-sugar transferases"/>
    <property type="match status" value="1"/>
</dbReference>
<name>A0A4Y6PLT5_PERCE</name>
<dbReference type="AlphaFoldDB" id="A0A4Y6PLT5"/>
<evidence type="ECO:0000256" key="3">
    <source>
        <dbReference type="ARBA" id="ARBA00022679"/>
    </source>
</evidence>